<dbReference type="Proteomes" id="UP000820818">
    <property type="component" value="Linkage Group LG10"/>
</dbReference>
<evidence type="ECO:0000313" key="1">
    <source>
        <dbReference type="EMBL" id="KAI9551901.1"/>
    </source>
</evidence>
<comment type="caution">
    <text evidence="1">The sequence shown here is derived from an EMBL/GenBank/DDBJ whole genome shotgun (WGS) entry which is preliminary data.</text>
</comment>
<evidence type="ECO:0000313" key="2">
    <source>
        <dbReference type="Proteomes" id="UP000820818"/>
    </source>
</evidence>
<sequence>MLMKCQKCFARVILKLTRLIGPLVRALLVGAHICFPLSRQKKKEKIQSITAVQCRDRKWLVKGACDDNKSDRV</sequence>
<protein>
    <submittedName>
        <fullName evidence="1">Uncharacterized protein</fullName>
    </submittedName>
</protein>
<accession>A0AAD5KGT5</accession>
<gene>
    <name evidence="1" type="ORF">GHT06_022238</name>
</gene>
<dbReference type="EMBL" id="WJBH02000010">
    <property type="protein sequence ID" value="KAI9551901.1"/>
    <property type="molecule type" value="Genomic_DNA"/>
</dbReference>
<proteinExistence type="predicted"/>
<keyword evidence="2" id="KW-1185">Reference proteome</keyword>
<dbReference type="AlphaFoldDB" id="A0AAD5KGT5"/>
<name>A0AAD5KGT5_9CRUS</name>
<reference evidence="1 2" key="1">
    <citation type="submission" date="2022-05" db="EMBL/GenBank/DDBJ databases">
        <title>A multi-omics perspective on studying reproductive biology in Daphnia sinensis.</title>
        <authorList>
            <person name="Jia J."/>
        </authorList>
    </citation>
    <scope>NUCLEOTIDE SEQUENCE [LARGE SCALE GENOMIC DNA]</scope>
    <source>
        <strain evidence="1 2">WSL</strain>
    </source>
</reference>
<organism evidence="1 2">
    <name type="scientific">Daphnia sinensis</name>
    <dbReference type="NCBI Taxonomy" id="1820382"/>
    <lineage>
        <taxon>Eukaryota</taxon>
        <taxon>Metazoa</taxon>
        <taxon>Ecdysozoa</taxon>
        <taxon>Arthropoda</taxon>
        <taxon>Crustacea</taxon>
        <taxon>Branchiopoda</taxon>
        <taxon>Diplostraca</taxon>
        <taxon>Cladocera</taxon>
        <taxon>Anomopoda</taxon>
        <taxon>Daphniidae</taxon>
        <taxon>Daphnia</taxon>
        <taxon>Daphnia similis group</taxon>
    </lineage>
</organism>